<dbReference type="Pfam" id="PF13966">
    <property type="entry name" value="zf-RVT"/>
    <property type="match status" value="1"/>
</dbReference>
<gene>
    <name evidence="2" type="ORF">LVIROSA_LOCUS9890</name>
</gene>
<protein>
    <recommendedName>
        <fullName evidence="1">Reverse transcriptase zinc-binding domain-containing protein</fullName>
    </recommendedName>
</protein>
<dbReference type="InterPro" id="IPR026960">
    <property type="entry name" value="RVT-Znf"/>
</dbReference>
<dbReference type="EMBL" id="CAKMRJ010001112">
    <property type="protein sequence ID" value="CAH1422566.1"/>
    <property type="molecule type" value="Genomic_DNA"/>
</dbReference>
<name>A0AAU9MAK3_9ASTR</name>
<reference evidence="2 3" key="1">
    <citation type="submission" date="2022-01" db="EMBL/GenBank/DDBJ databases">
        <authorList>
            <person name="Xiong W."/>
            <person name="Schranz E."/>
        </authorList>
    </citation>
    <scope>NUCLEOTIDE SEQUENCE [LARGE SCALE GENOMIC DNA]</scope>
</reference>
<evidence type="ECO:0000313" key="2">
    <source>
        <dbReference type="EMBL" id="CAH1422566.1"/>
    </source>
</evidence>
<sequence>MCLLGEQNVVVERQLEHDKFWCKFNPNGKYTLEALWRLVDSKITNKGGKPFIWLKIVPIKVSNFAWRAKQGRIPVAAALLMRDVQTDSLICKLCNMGEESADHLLTSCSFASEVIKMTLNWCRIPQGQFTKVAELLDFGDR</sequence>
<accession>A0AAU9MAK3</accession>
<keyword evidence="3" id="KW-1185">Reference proteome</keyword>
<evidence type="ECO:0000259" key="1">
    <source>
        <dbReference type="Pfam" id="PF13966"/>
    </source>
</evidence>
<proteinExistence type="predicted"/>
<dbReference type="AlphaFoldDB" id="A0AAU9MAK3"/>
<dbReference type="Proteomes" id="UP001157418">
    <property type="component" value="Unassembled WGS sequence"/>
</dbReference>
<evidence type="ECO:0000313" key="3">
    <source>
        <dbReference type="Proteomes" id="UP001157418"/>
    </source>
</evidence>
<organism evidence="2 3">
    <name type="scientific">Lactuca virosa</name>
    <dbReference type="NCBI Taxonomy" id="75947"/>
    <lineage>
        <taxon>Eukaryota</taxon>
        <taxon>Viridiplantae</taxon>
        <taxon>Streptophyta</taxon>
        <taxon>Embryophyta</taxon>
        <taxon>Tracheophyta</taxon>
        <taxon>Spermatophyta</taxon>
        <taxon>Magnoliopsida</taxon>
        <taxon>eudicotyledons</taxon>
        <taxon>Gunneridae</taxon>
        <taxon>Pentapetalae</taxon>
        <taxon>asterids</taxon>
        <taxon>campanulids</taxon>
        <taxon>Asterales</taxon>
        <taxon>Asteraceae</taxon>
        <taxon>Cichorioideae</taxon>
        <taxon>Cichorieae</taxon>
        <taxon>Lactucinae</taxon>
        <taxon>Lactuca</taxon>
    </lineage>
</organism>
<feature type="domain" description="Reverse transcriptase zinc-binding" evidence="1">
    <location>
        <begin position="30"/>
        <end position="114"/>
    </location>
</feature>
<comment type="caution">
    <text evidence="2">The sequence shown here is derived from an EMBL/GenBank/DDBJ whole genome shotgun (WGS) entry which is preliminary data.</text>
</comment>